<feature type="domain" description="MmyB-like transcription regulator ligand binding" evidence="2">
    <location>
        <begin position="50"/>
        <end position="155"/>
    </location>
</feature>
<dbReference type="InterPro" id="IPR041413">
    <property type="entry name" value="MLTR_LBD"/>
</dbReference>
<sequence>MGALSVPPSPSRPNVDWSDEQEGRGSGLPDVTTSQGHPRSSRAARTRRLSAGERAAKARRAAAAMLRLNAGRDPLNEALTALIGELATRSPQFRQDWARQEVHEHRCGEMTFNHPHLGPIRVSFDGFAMPGEKGLSIITYSAEEGTVDADRLHLLPLWAESEHAEAWTC</sequence>
<proteinExistence type="predicted"/>
<dbReference type="Pfam" id="PF17765">
    <property type="entry name" value="MLTR_LBD"/>
    <property type="match status" value="1"/>
</dbReference>
<evidence type="ECO:0000256" key="1">
    <source>
        <dbReference type="SAM" id="MobiDB-lite"/>
    </source>
</evidence>
<organism evidence="3 4">
    <name type="scientific">Nocardia coubleae</name>
    <dbReference type="NCBI Taxonomy" id="356147"/>
    <lineage>
        <taxon>Bacteria</taxon>
        <taxon>Bacillati</taxon>
        <taxon>Actinomycetota</taxon>
        <taxon>Actinomycetes</taxon>
        <taxon>Mycobacteriales</taxon>
        <taxon>Nocardiaceae</taxon>
        <taxon>Nocardia</taxon>
    </lineage>
</organism>
<evidence type="ECO:0000313" key="4">
    <source>
        <dbReference type="Proteomes" id="UP000572007"/>
    </source>
</evidence>
<evidence type="ECO:0000313" key="3">
    <source>
        <dbReference type="EMBL" id="NKX86885.1"/>
    </source>
</evidence>
<dbReference type="PANTHER" id="PTHR35010">
    <property type="entry name" value="BLL4672 PROTEIN-RELATED"/>
    <property type="match status" value="1"/>
</dbReference>
<evidence type="ECO:0000259" key="2">
    <source>
        <dbReference type="Pfam" id="PF17765"/>
    </source>
</evidence>
<accession>A0A846W1H7</accession>
<dbReference type="PANTHER" id="PTHR35010:SF2">
    <property type="entry name" value="BLL4672 PROTEIN"/>
    <property type="match status" value="1"/>
</dbReference>
<keyword evidence="4" id="KW-1185">Reference proteome</keyword>
<reference evidence="3 4" key="1">
    <citation type="submission" date="2020-04" db="EMBL/GenBank/DDBJ databases">
        <title>MicrobeNet Type strains.</title>
        <authorList>
            <person name="Nicholson A.C."/>
        </authorList>
    </citation>
    <scope>NUCLEOTIDE SEQUENCE [LARGE SCALE GENOMIC DNA]</scope>
    <source>
        <strain evidence="3 4">DSM 44960</strain>
    </source>
</reference>
<feature type="region of interest" description="Disordered" evidence="1">
    <location>
        <begin position="1"/>
        <end position="55"/>
    </location>
</feature>
<dbReference type="EMBL" id="JAAXOM010000001">
    <property type="protein sequence ID" value="NKX86885.1"/>
    <property type="molecule type" value="Genomic_DNA"/>
</dbReference>
<protein>
    <recommendedName>
        <fullName evidence="2">MmyB-like transcription regulator ligand binding domain-containing protein</fullName>
    </recommendedName>
</protein>
<dbReference type="Gene3D" id="3.30.450.180">
    <property type="match status" value="1"/>
</dbReference>
<dbReference type="AlphaFoldDB" id="A0A846W1H7"/>
<name>A0A846W1H7_9NOCA</name>
<dbReference type="Proteomes" id="UP000572007">
    <property type="component" value="Unassembled WGS sequence"/>
</dbReference>
<comment type="caution">
    <text evidence="3">The sequence shown here is derived from an EMBL/GenBank/DDBJ whole genome shotgun (WGS) entry which is preliminary data.</text>
</comment>
<feature type="compositionally biased region" description="Basic residues" evidence="1">
    <location>
        <begin position="39"/>
        <end position="48"/>
    </location>
</feature>
<gene>
    <name evidence="3" type="ORF">HGA10_06100</name>
</gene>